<organism evidence="6 7">
    <name type="scientific">Ferrovibrio xuzhouensis</name>
    <dbReference type="NCBI Taxonomy" id="1576914"/>
    <lineage>
        <taxon>Bacteria</taxon>
        <taxon>Pseudomonadati</taxon>
        <taxon>Pseudomonadota</taxon>
        <taxon>Alphaproteobacteria</taxon>
        <taxon>Rhodospirillales</taxon>
        <taxon>Rhodospirillaceae</taxon>
        <taxon>Ferrovibrio</taxon>
    </lineage>
</organism>
<evidence type="ECO:0000259" key="5">
    <source>
        <dbReference type="SMART" id="SM00382"/>
    </source>
</evidence>
<accession>A0ABV7VBK1</accession>
<evidence type="ECO:0000313" key="7">
    <source>
        <dbReference type="Proteomes" id="UP001595711"/>
    </source>
</evidence>
<proteinExistence type="inferred from homology"/>
<dbReference type="Pfam" id="PF00004">
    <property type="entry name" value="AAA"/>
    <property type="match status" value="1"/>
</dbReference>
<comment type="caution">
    <text evidence="6">The sequence shown here is derived from an EMBL/GenBank/DDBJ whole genome shotgun (WGS) entry which is preliminary data.</text>
</comment>
<gene>
    <name evidence="6" type="ORF">ACFOOQ_00625</name>
</gene>
<dbReference type="PANTHER" id="PTHR23073">
    <property type="entry name" value="26S PROTEASOME REGULATORY SUBUNIT"/>
    <property type="match status" value="1"/>
</dbReference>
<dbReference type="InterPro" id="IPR027417">
    <property type="entry name" value="P-loop_NTPase"/>
</dbReference>
<protein>
    <submittedName>
        <fullName evidence="6">AAA family ATPase</fullName>
    </submittedName>
</protein>
<evidence type="ECO:0000256" key="4">
    <source>
        <dbReference type="SAM" id="MobiDB-lite"/>
    </source>
</evidence>
<dbReference type="RefSeq" id="WP_379720216.1">
    <property type="nucleotide sequence ID" value="NZ_JBHRYJ010000001.1"/>
</dbReference>
<keyword evidence="7" id="KW-1185">Reference proteome</keyword>
<evidence type="ECO:0000313" key="6">
    <source>
        <dbReference type="EMBL" id="MFC3674026.1"/>
    </source>
</evidence>
<dbReference type="CDD" id="cd19481">
    <property type="entry name" value="RecA-like_protease"/>
    <property type="match status" value="1"/>
</dbReference>
<reference evidence="7" key="1">
    <citation type="journal article" date="2019" name="Int. J. Syst. Evol. Microbiol.">
        <title>The Global Catalogue of Microorganisms (GCM) 10K type strain sequencing project: providing services to taxonomists for standard genome sequencing and annotation.</title>
        <authorList>
            <consortium name="The Broad Institute Genomics Platform"/>
            <consortium name="The Broad Institute Genome Sequencing Center for Infectious Disease"/>
            <person name="Wu L."/>
            <person name="Ma J."/>
        </authorList>
    </citation>
    <scope>NUCLEOTIDE SEQUENCE [LARGE SCALE GENOMIC DNA]</scope>
    <source>
        <strain evidence="7">KCTC 42182</strain>
    </source>
</reference>
<dbReference type="InterPro" id="IPR003959">
    <property type="entry name" value="ATPase_AAA_core"/>
</dbReference>
<evidence type="ECO:0000256" key="1">
    <source>
        <dbReference type="ARBA" id="ARBA00006914"/>
    </source>
</evidence>
<name>A0ABV7VBK1_9PROT</name>
<comment type="similarity">
    <text evidence="1">Belongs to the AAA ATPase family.</text>
</comment>
<dbReference type="SMART" id="SM00382">
    <property type="entry name" value="AAA"/>
    <property type="match status" value="1"/>
</dbReference>
<feature type="region of interest" description="Disordered" evidence="4">
    <location>
        <begin position="371"/>
        <end position="399"/>
    </location>
</feature>
<keyword evidence="3" id="KW-0067">ATP-binding</keyword>
<feature type="domain" description="AAA+ ATPase" evidence="5">
    <location>
        <begin position="120"/>
        <end position="252"/>
    </location>
</feature>
<keyword evidence="2" id="KW-0547">Nucleotide-binding</keyword>
<evidence type="ECO:0000256" key="2">
    <source>
        <dbReference type="ARBA" id="ARBA00022741"/>
    </source>
</evidence>
<dbReference type="EMBL" id="JBHRYJ010000001">
    <property type="protein sequence ID" value="MFC3674026.1"/>
    <property type="molecule type" value="Genomic_DNA"/>
</dbReference>
<dbReference type="Gene3D" id="3.40.50.300">
    <property type="entry name" value="P-loop containing nucleotide triphosphate hydrolases"/>
    <property type="match status" value="1"/>
</dbReference>
<dbReference type="SUPFAM" id="SSF52540">
    <property type="entry name" value="P-loop containing nucleoside triphosphate hydrolases"/>
    <property type="match status" value="1"/>
</dbReference>
<dbReference type="InterPro" id="IPR050221">
    <property type="entry name" value="26S_Proteasome_ATPase"/>
</dbReference>
<sequence length="399" mass="44468">MIIKDDEIVQLAQLALLGRAQDVHAYLRKLIRKAGPEQKGLVDALTSVLASAPNQAGVLRDAAANMLPVDADSRLSLLREEFPVVLTEDLIFPPDLEARLEQVVAERQNIPALERRGLGPTRSLLFVGPPGVGKTASARWLAQKLELPLLVLDLATVMSSFLGKTGANIRSVIDYAKSRRSVLLLDEFDAIAKRRDDDTEIGELKRLVTVLLQEVDEWPESSLLIAATNHGDLLDPAVWRRFDDVLQFDLPPIDLRLTTIRGLLGGEISDLETWPEVLAHLWEGESFSFITRALRRIRRHAVVNRMTLEDALKDSILGNEQRSRTQDRDILAKKLHSLGVSDRKIRIITGHSRDTLRKFWRGTEPKVGVEAKNVGNSISHRRRGKTVAGNRSSGKESSK</sequence>
<dbReference type="Proteomes" id="UP001595711">
    <property type="component" value="Unassembled WGS sequence"/>
</dbReference>
<evidence type="ECO:0000256" key="3">
    <source>
        <dbReference type="ARBA" id="ARBA00022840"/>
    </source>
</evidence>
<dbReference type="InterPro" id="IPR003593">
    <property type="entry name" value="AAA+_ATPase"/>
</dbReference>